<dbReference type="SUPFAM" id="SSF46785">
    <property type="entry name" value="Winged helix' DNA-binding domain"/>
    <property type="match status" value="2"/>
</dbReference>
<reference evidence="14" key="1">
    <citation type="journal article" date="2011" name="Genome Res.">
        <title>Phylogeny-wide analysis of social amoeba genomes highlights ancient origins for complex intercellular communication.</title>
        <authorList>
            <person name="Heidel A.J."/>
            <person name="Lawal H.M."/>
            <person name="Felder M."/>
            <person name="Schilde C."/>
            <person name="Helps N.R."/>
            <person name="Tunggal B."/>
            <person name="Rivero F."/>
            <person name="John U."/>
            <person name="Schleicher M."/>
            <person name="Eichinger L."/>
            <person name="Platzer M."/>
            <person name="Noegel A.A."/>
            <person name="Schaap P."/>
            <person name="Gloeckner G."/>
        </authorList>
    </citation>
    <scope>NUCLEOTIDE SEQUENCE [LARGE SCALE GENOMIC DNA]</scope>
    <source>
        <strain evidence="14">SH3</strain>
    </source>
</reference>
<sequence length="841" mass="96821">MQIFGRAGRPQFDTFGESFLLTTHDKLHHYLMLMSAAMPIESRFITNLVDHLNAEIVLGTVSNVREAVTWLGYTYLYIRMIANPHVYGIPLNEVGHDPTLEQFRHKLIENAAVQLEKSKMIRFDRASGNFFTTDLGRIASHYYIKHPSIETFNEILKEHMNQEQILTLLTNSSEFENVNLREEETRELTQLSENHLIIPQQSRVINTELLDLRPLPKEALKNPQLEALFKFSHFNPIQTQVFHTLYYTNNNVLLGSPTGSGKTICAELAMFKVFRDEPHMKIVYIAPLKALVRERMNDWSDKLEKKLGKKLVELTGDYTPNVIALQNADVVTTTPEKWDGISRNWKNRSGYCQSYGYDLQADWTSNDEQTNLCIDQDVLATQASVGFLYDPFPVESHLKEFLHDHLNAEIVSGTINNKQQAIEYLTNTFLFRRLLQSPTYYGCEDNSVRSINRFLSELLDNTLDDLQIAKCVSIDENTDDIEPLILGRIASFYYLNFRTVRLFSNNIRADNDIRSLLRILSLAHEYSEFPVRHAEDIINEEFNQRLPIKVEDYLSEHTKVHLLMQAHFERCALPIPDYVTDTKTALDQGIRILQAMIDVAYECGFFATVVQTIRLLQMLVQGRWEQTTDGKDTSLATLPHISLEAADQIAAQLGCKNLKELVLAFNVKPNNNNSKDNKNNKDIVERFKLLIEHQLSMPPTHCRETINVIQHLPIIKISEINQSDALVSRSKPHTVKILVQRENKGFHNNFCHAPQYPKNKDEGWIVVLTDENENFVAFKRLQGLKQHGNQKNNSSLVSFNINIPDNVDANTLVYHVKCYSDSYMGLDYFHTFTVKLEPKKK</sequence>
<comment type="subcellular location">
    <subcellularLocation>
        <location evidence="2">Endoplasmic reticulum</location>
    </subcellularLocation>
    <subcellularLocation>
        <location evidence="1">Membrane</location>
        <topology evidence="1">Multi-pass membrane protein</topology>
    </subcellularLocation>
</comment>
<dbReference type="GO" id="GO:0016020">
    <property type="term" value="C:membrane"/>
    <property type="evidence" value="ECO:0007669"/>
    <property type="project" value="UniProtKB-SubCell"/>
</dbReference>
<evidence type="ECO:0000256" key="6">
    <source>
        <dbReference type="ARBA" id="ARBA00022806"/>
    </source>
</evidence>
<dbReference type="Gene3D" id="2.60.40.150">
    <property type="entry name" value="C2 domain"/>
    <property type="match status" value="1"/>
</dbReference>
<proteinExistence type="predicted"/>
<dbReference type="RefSeq" id="XP_004362635.1">
    <property type="nucleotide sequence ID" value="XM_004362578.1"/>
</dbReference>
<dbReference type="InterPro" id="IPR011545">
    <property type="entry name" value="DEAD/DEAH_box_helicase_dom"/>
</dbReference>
<dbReference type="STRING" id="1054147.F4PGF0"/>
<evidence type="ECO:0000256" key="4">
    <source>
        <dbReference type="ARBA" id="ARBA00022741"/>
    </source>
</evidence>
<dbReference type="InterPro" id="IPR004179">
    <property type="entry name" value="Sec63-dom"/>
</dbReference>
<dbReference type="SUPFAM" id="SSF81296">
    <property type="entry name" value="E set domains"/>
    <property type="match status" value="1"/>
</dbReference>
<gene>
    <name evidence="13" type="ORF">DFA_03028</name>
</gene>
<dbReference type="SUPFAM" id="SSF52540">
    <property type="entry name" value="P-loop containing nucleoside triphosphate hydrolases"/>
    <property type="match status" value="1"/>
</dbReference>
<evidence type="ECO:0000256" key="8">
    <source>
        <dbReference type="ARBA" id="ARBA00022840"/>
    </source>
</evidence>
<protein>
    <submittedName>
        <fullName evidence="13">DEAD/DEAH box helicase</fullName>
    </submittedName>
</protein>
<evidence type="ECO:0000313" key="13">
    <source>
        <dbReference type="EMBL" id="EGG24784.1"/>
    </source>
</evidence>
<evidence type="ECO:0000256" key="9">
    <source>
        <dbReference type="ARBA" id="ARBA00022989"/>
    </source>
</evidence>
<keyword evidence="6 13" id="KW-0347">Helicase</keyword>
<keyword evidence="14" id="KW-1185">Reference proteome</keyword>
<dbReference type="SUPFAM" id="SSF158702">
    <property type="entry name" value="Sec63 N-terminal domain-like"/>
    <property type="match status" value="1"/>
</dbReference>
<dbReference type="Gene3D" id="1.10.10.10">
    <property type="entry name" value="Winged helix-like DNA-binding domain superfamily/Winged helix DNA-binding domain"/>
    <property type="match status" value="2"/>
</dbReference>
<dbReference type="GO" id="GO:0016787">
    <property type="term" value="F:hydrolase activity"/>
    <property type="evidence" value="ECO:0007669"/>
    <property type="project" value="UniProtKB-KW"/>
</dbReference>
<dbReference type="InterPro" id="IPR027417">
    <property type="entry name" value="P-loop_NTPase"/>
</dbReference>
<evidence type="ECO:0000256" key="11">
    <source>
        <dbReference type="ARBA" id="ARBA00023186"/>
    </source>
</evidence>
<keyword evidence="7" id="KW-0256">Endoplasmic reticulum</keyword>
<dbReference type="InterPro" id="IPR036388">
    <property type="entry name" value="WH-like_DNA-bd_sf"/>
</dbReference>
<keyword evidence="11" id="KW-0143">Chaperone</keyword>
<dbReference type="Gene3D" id="3.40.50.300">
    <property type="entry name" value="P-loop containing nucleotide triphosphate hydrolases"/>
    <property type="match status" value="2"/>
</dbReference>
<dbReference type="PANTHER" id="PTHR24075">
    <property type="entry name" value="SEC63 DOMAIN-CONTAINING"/>
    <property type="match status" value="1"/>
</dbReference>
<dbReference type="FunFam" id="1.10.10.10:FF:000024">
    <property type="entry name" value="U5 small nuclear ribonucleoprotein helicase"/>
    <property type="match status" value="1"/>
</dbReference>
<name>F4PGF0_CACFS</name>
<dbReference type="InterPro" id="IPR014756">
    <property type="entry name" value="Ig_E-set"/>
</dbReference>
<dbReference type="InterPro" id="IPR014001">
    <property type="entry name" value="Helicase_ATP-bd"/>
</dbReference>
<accession>F4PGF0</accession>
<dbReference type="FunFam" id="1.10.3380.10:FF:000002">
    <property type="entry name" value="Activating signal cointegrator 1 complex subunit 3"/>
    <property type="match status" value="1"/>
</dbReference>
<dbReference type="AlphaFoldDB" id="F4PGF0"/>
<evidence type="ECO:0000256" key="1">
    <source>
        <dbReference type="ARBA" id="ARBA00004141"/>
    </source>
</evidence>
<dbReference type="GO" id="GO:0005634">
    <property type="term" value="C:nucleus"/>
    <property type="evidence" value="ECO:0007669"/>
    <property type="project" value="TreeGrafter"/>
</dbReference>
<dbReference type="Pfam" id="PF00270">
    <property type="entry name" value="DEAD"/>
    <property type="match status" value="1"/>
</dbReference>
<dbReference type="EMBL" id="GL883006">
    <property type="protein sequence ID" value="EGG24784.1"/>
    <property type="molecule type" value="Genomic_DNA"/>
</dbReference>
<dbReference type="GO" id="GO:0005524">
    <property type="term" value="F:ATP binding"/>
    <property type="evidence" value="ECO:0007669"/>
    <property type="project" value="UniProtKB-KW"/>
</dbReference>
<keyword evidence="4" id="KW-0547">Nucleotide-binding</keyword>
<dbReference type="GeneID" id="14877241"/>
<evidence type="ECO:0000256" key="2">
    <source>
        <dbReference type="ARBA" id="ARBA00004240"/>
    </source>
</evidence>
<dbReference type="GO" id="GO:0043138">
    <property type="term" value="F:3'-5' DNA helicase activity"/>
    <property type="evidence" value="ECO:0007669"/>
    <property type="project" value="TreeGrafter"/>
</dbReference>
<evidence type="ECO:0000313" key="14">
    <source>
        <dbReference type="Proteomes" id="UP000007797"/>
    </source>
</evidence>
<dbReference type="GO" id="GO:0005783">
    <property type="term" value="C:endoplasmic reticulum"/>
    <property type="evidence" value="ECO:0007669"/>
    <property type="project" value="UniProtKB-SubCell"/>
</dbReference>
<dbReference type="PANTHER" id="PTHR24075:SF6">
    <property type="entry name" value="ACTIVATING SIGNAL COINTEGRATOR 1 COMPLEX SUBUNIT 3"/>
    <property type="match status" value="1"/>
</dbReference>
<keyword evidence="8" id="KW-0067">ATP-binding</keyword>
<organism evidence="13 14">
    <name type="scientific">Cavenderia fasciculata</name>
    <name type="common">Slime mold</name>
    <name type="synonym">Dictyostelium fasciculatum</name>
    <dbReference type="NCBI Taxonomy" id="261658"/>
    <lineage>
        <taxon>Eukaryota</taxon>
        <taxon>Amoebozoa</taxon>
        <taxon>Evosea</taxon>
        <taxon>Eumycetozoa</taxon>
        <taxon>Dictyostelia</taxon>
        <taxon>Acytosteliales</taxon>
        <taxon>Cavenderiaceae</taxon>
        <taxon>Cavenderia</taxon>
    </lineage>
</organism>
<dbReference type="Gene3D" id="1.10.3380.10">
    <property type="entry name" value="Sec63 N-terminal domain-like domain"/>
    <property type="match status" value="1"/>
</dbReference>
<dbReference type="Pfam" id="PF23445">
    <property type="entry name" value="WHD_SNRNP200"/>
    <property type="match status" value="2"/>
</dbReference>
<keyword evidence="3" id="KW-0812">Transmembrane</keyword>
<dbReference type="OrthoDB" id="5575at2759"/>
<feature type="domain" description="Helicase ATP-binding" evidence="12">
    <location>
        <begin position="243"/>
        <end position="359"/>
    </location>
</feature>
<dbReference type="Pfam" id="PF02889">
    <property type="entry name" value="Sec63"/>
    <property type="match status" value="2"/>
</dbReference>
<dbReference type="Proteomes" id="UP000007797">
    <property type="component" value="Unassembled WGS sequence"/>
</dbReference>
<dbReference type="GO" id="GO:0003723">
    <property type="term" value="F:RNA binding"/>
    <property type="evidence" value="ECO:0007669"/>
    <property type="project" value="TreeGrafter"/>
</dbReference>
<evidence type="ECO:0000256" key="5">
    <source>
        <dbReference type="ARBA" id="ARBA00022801"/>
    </source>
</evidence>
<evidence type="ECO:0000256" key="10">
    <source>
        <dbReference type="ARBA" id="ARBA00023136"/>
    </source>
</evidence>
<evidence type="ECO:0000256" key="7">
    <source>
        <dbReference type="ARBA" id="ARBA00022824"/>
    </source>
</evidence>
<dbReference type="KEGG" id="dfa:DFA_03028"/>
<keyword evidence="9" id="KW-1133">Transmembrane helix</keyword>
<evidence type="ECO:0000256" key="3">
    <source>
        <dbReference type="ARBA" id="ARBA00022692"/>
    </source>
</evidence>
<keyword evidence="5" id="KW-0378">Hydrolase</keyword>
<dbReference type="FunFam" id="1.10.10.10:FF:000012">
    <property type="entry name" value="U5 small nuclear ribonucleoprotein helicase"/>
    <property type="match status" value="1"/>
</dbReference>
<dbReference type="InterPro" id="IPR035892">
    <property type="entry name" value="C2_domain_sf"/>
</dbReference>
<dbReference type="SMART" id="SM00973">
    <property type="entry name" value="Sec63"/>
    <property type="match status" value="1"/>
</dbReference>
<dbReference type="InterPro" id="IPR036390">
    <property type="entry name" value="WH_DNA-bd_sf"/>
</dbReference>
<dbReference type="PROSITE" id="PS51192">
    <property type="entry name" value="HELICASE_ATP_BIND_1"/>
    <property type="match status" value="1"/>
</dbReference>
<dbReference type="InterPro" id="IPR057842">
    <property type="entry name" value="WH_MER3"/>
</dbReference>
<keyword evidence="10" id="KW-0472">Membrane</keyword>
<evidence type="ECO:0000259" key="12">
    <source>
        <dbReference type="PROSITE" id="PS51192"/>
    </source>
</evidence>
<dbReference type="SMART" id="SM00487">
    <property type="entry name" value="DEXDc"/>
    <property type="match status" value="1"/>
</dbReference>